<dbReference type="PANTHER" id="PTHR43003">
    <property type="entry name" value="DNA-3-METHYLADENINE GLYCOSYLASE"/>
    <property type="match status" value="1"/>
</dbReference>
<dbReference type="Pfam" id="PF06029">
    <property type="entry name" value="AlkA_N"/>
    <property type="match status" value="1"/>
</dbReference>
<dbReference type="InterPro" id="IPR037046">
    <property type="entry name" value="AlkA_N_sf"/>
</dbReference>
<dbReference type="CDD" id="cd00056">
    <property type="entry name" value="ENDO3c"/>
    <property type="match status" value="1"/>
</dbReference>
<dbReference type="SMART" id="SM00478">
    <property type="entry name" value="ENDO3c"/>
    <property type="match status" value="1"/>
</dbReference>
<dbReference type="EC" id="3.2.2.21" evidence="2"/>
<proteinExistence type="predicted"/>
<dbReference type="Pfam" id="PF00730">
    <property type="entry name" value="HhH-GPD"/>
    <property type="match status" value="1"/>
</dbReference>
<evidence type="ECO:0000313" key="8">
    <source>
        <dbReference type="Proteomes" id="UP000321154"/>
    </source>
</evidence>
<evidence type="ECO:0000256" key="2">
    <source>
        <dbReference type="ARBA" id="ARBA00012000"/>
    </source>
</evidence>
<feature type="domain" description="DNA-3-methyladenine glycosylase AlkA N-terminal" evidence="6">
    <location>
        <begin position="20"/>
        <end position="146"/>
    </location>
</feature>
<comment type="caution">
    <text evidence="7">The sequence shown here is derived from an EMBL/GenBank/DDBJ whole genome shotgun (WGS) entry which is preliminary data.</text>
</comment>
<evidence type="ECO:0000259" key="5">
    <source>
        <dbReference type="SMART" id="SM00478"/>
    </source>
</evidence>
<protein>
    <recommendedName>
        <fullName evidence="2">DNA-3-methyladenine glycosylase II</fullName>
        <ecNumber evidence="2">3.2.2.21</ecNumber>
    </recommendedName>
</protein>
<dbReference type="RefSeq" id="WP_310735341.1">
    <property type="nucleotide sequence ID" value="NZ_JACGWW010000001.1"/>
</dbReference>
<evidence type="ECO:0000256" key="4">
    <source>
        <dbReference type="ARBA" id="ARBA00023204"/>
    </source>
</evidence>
<dbReference type="InterPro" id="IPR051912">
    <property type="entry name" value="Alkylbase_DNA_Glycosylase/TA"/>
</dbReference>
<keyword evidence="8" id="KW-1185">Reference proteome</keyword>
<dbReference type="PANTHER" id="PTHR43003:SF13">
    <property type="entry name" value="DNA-3-METHYLADENINE GLYCOSYLASE 2"/>
    <property type="match status" value="1"/>
</dbReference>
<gene>
    <name evidence="7" type="ORF">FFA01_25330</name>
</gene>
<dbReference type="EMBL" id="BJUV01000030">
    <property type="protein sequence ID" value="GEK84224.1"/>
    <property type="molecule type" value="Genomic_DNA"/>
</dbReference>
<dbReference type="InterPro" id="IPR011257">
    <property type="entry name" value="DNA_glycosylase"/>
</dbReference>
<dbReference type="InterPro" id="IPR023170">
    <property type="entry name" value="HhH_base_excis_C"/>
</dbReference>
<comment type="catalytic activity">
    <reaction evidence="1">
        <text>Hydrolysis of alkylated DNA, releasing 3-methyladenine, 3-methylguanine, 7-methylguanine and 7-methyladenine.</text>
        <dbReference type="EC" id="3.2.2.21"/>
    </reaction>
</comment>
<dbReference type="InterPro" id="IPR010316">
    <property type="entry name" value="AlkA_N"/>
</dbReference>
<dbReference type="SMART" id="SM01009">
    <property type="entry name" value="AlkA_N"/>
    <property type="match status" value="1"/>
</dbReference>
<evidence type="ECO:0000259" key="6">
    <source>
        <dbReference type="SMART" id="SM01009"/>
    </source>
</evidence>
<dbReference type="SUPFAM" id="SSF48150">
    <property type="entry name" value="DNA-glycosylase"/>
    <property type="match status" value="1"/>
</dbReference>
<keyword evidence="4" id="KW-0234">DNA repair</keyword>
<keyword evidence="3" id="KW-0227">DNA damage</keyword>
<evidence type="ECO:0000256" key="3">
    <source>
        <dbReference type="ARBA" id="ARBA00022763"/>
    </source>
</evidence>
<dbReference type="InterPro" id="IPR003265">
    <property type="entry name" value="HhH-GPD_domain"/>
</dbReference>
<dbReference type="Gene3D" id="1.10.1670.10">
    <property type="entry name" value="Helix-hairpin-Helix base-excision DNA repair enzymes (C-terminal)"/>
    <property type="match status" value="1"/>
</dbReference>
<dbReference type="Gene3D" id="1.10.340.30">
    <property type="entry name" value="Hypothetical protein, domain 2"/>
    <property type="match status" value="1"/>
</dbReference>
<feature type="domain" description="HhH-GPD" evidence="5">
    <location>
        <begin position="156"/>
        <end position="309"/>
    </location>
</feature>
<evidence type="ECO:0000256" key="1">
    <source>
        <dbReference type="ARBA" id="ARBA00000086"/>
    </source>
</evidence>
<accession>A0ABQ0URZ7</accession>
<dbReference type="Proteomes" id="UP000321154">
    <property type="component" value="Unassembled WGS sequence"/>
</dbReference>
<sequence>MARTDRRVGDARDRRRRPLVTRLVLEPVGAYDHLHALGLLAAHSIPGAEVTDVRAGTHARLLELGDGAGRASFRLDLTLRSEAVTVDVTAADPATGADLEGIVGVVRRWLDLDADPTVIESAFADDDTLGPLVAARPGIRVTGNPDGFETAVMTVLGQQVSLAAARTFTGRLVAAYGRPVEGTGLTRFPRAEVLAAADVDELRAAVGVTNSRARTVHALAEAVADGLVIAPDVDRVDARRRLLAVPGIGPWTVEYLAVRALGDRDSWPAGDLVLRRVLGGLTTRQAEEAGAGWSPWRAYALFHLWAAVLPTAP</sequence>
<name>A0ABQ0URZ7_9MICO</name>
<evidence type="ECO:0000313" key="7">
    <source>
        <dbReference type="EMBL" id="GEK84224.1"/>
    </source>
</evidence>
<dbReference type="SUPFAM" id="SSF55945">
    <property type="entry name" value="TATA-box binding protein-like"/>
    <property type="match status" value="1"/>
</dbReference>
<dbReference type="Gene3D" id="3.30.310.20">
    <property type="entry name" value="DNA-3-methyladenine glycosylase AlkA, N-terminal domain"/>
    <property type="match status" value="1"/>
</dbReference>
<organism evidence="7 8">
    <name type="scientific">Frigoribacterium faeni</name>
    <dbReference type="NCBI Taxonomy" id="145483"/>
    <lineage>
        <taxon>Bacteria</taxon>
        <taxon>Bacillati</taxon>
        <taxon>Actinomycetota</taxon>
        <taxon>Actinomycetes</taxon>
        <taxon>Micrococcales</taxon>
        <taxon>Microbacteriaceae</taxon>
        <taxon>Frigoribacterium</taxon>
    </lineage>
</organism>
<reference evidence="7 8" key="1">
    <citation type="submission" date="2019-07" db="EMBL/GenBank/DDBJ databases">
        <title>Whole genome shotgun sequence of Frigoribacterium faeni NBRC 103066.</title>
        <authorList>
            <person name="Hosoyama A."/>
            <person name="Uohara A."/>
            <person name="Ohji S."/>
            <person name="Ichikawa N."/>
        </authorList>
    </citation>
    <scope>NUCLEOTIDE SEQUENCE [LARGE SCALE GENOMIC DNA]</scope>
    <source>
        <strain evidence="7 8">NBRC 103066</strain>
    </source>
</reference>